<dbReference type="EMBL" id="KV749319">
    <property type="protein sequence ID" value="OCL10012.1"/>
    <property type="molecule type" value="Genomic_DNA"/>
</dbReference>
<feature type="region of interest" description="Disordered" evidence="3">
    <location>
        <begin position="703"/>
        <end position="723"/>
    </location>
</feature>
<dbReference type="SUPFAM" id="SSF51735">
    <property type="entry name" value="NAD(P)-binding Rossmann-fold domains"/>
    <property type="match status" value="1"/>
</dbReference>
<evidence type="ECO:0000256" key="3">
    <source>
        <dbReference type="SAM" id="MobiDB-lite"/>
    </source>
</evidence>
<keyword evidence="5" id="KW-1185">Reference proteome</keyword>
<evidence type="ECO:0000313" key="5">
    <source>
        <dbReference type="Proteomes" id="UP000250140"/>
    </source>
</evidence>
<dbReference type="Proteomes" id="UP000250140">
    <property type="component" value="Unassembled WGS sequence"/>
</dbReference>
<organism evidence="4 5">
    <name type="scientific">Glonium stellatum</name>
    <dbReference type="NCBI Taxonomy" id="574774"/>
    <lineage>
        <taxon>Eukaryota</taxon>
        <taxon>Fungi</taxon>
        <taxon>Dikarya</taxon>
        <taxon>Ascomycota</taxon>
        <taxon>Pezizomycotina</taxon>
        <taxon>Dothideomycetes</taxon>
        <taxon>Pleosporomycetidae</taxon>
        <taxon>Gloniales</taxon>
        <taxon>Gloniaceae</taxon>
        <taxon>Glonium</taxon>
    </lineage>
</organism>
<dbReference type="PRINTS" id="PR00080">
    <property type="entry name" value="SDRFAMILY"/>
</dbReference>
<reference evidence="4 5" key="1">
    <citation type="journal article" date="2016" name="Nat. Commun.">
        <title>Ectomycorrhizal ecology is imprinted in the genome of the dominant symbiotic fungus Cenococcum geophilum.</title>
        <authorList>
            <consortium name="DOE Joint Genome Institute"/>
            <person name="Peter M."/>
            <person name="Kohler A."/>
            <person name="Ohm R.A."/>
            <person name="Kuo A."/>
            <person name="Krutzmann J."/>
            <person name="Morin E."/>
            <person name="Arend M."/>
            <person name="Barry K.W."/>
            <person name="Binder M."/>
            <person name="Choi C."/>
            <person name="Clum A."/>
            <person name="Copeland A."/>
            <person name="Grisel N."/>
            <person name="Haridas S."/>
            <person name="Kipfer T."/>
            <person name="LaButti K."/>
            <person name="Lindquist E."/>
            <person name="Lipzen A."/>
            <person name="Maire R."/>
            <person name="Meier B."/>
            <person name="Mihaltcheva S."/>
            <person name="Molinier V."/>
            <person name="Murat C."/>
            <person name="Poggeler S."/>
            <person name="Quandt C.A."/>
            <person name="Sperisen C."/>
            <person name="Tritt A."/>
            <person name="Tisserant E."/>
            <person name="Crous P.W."/>
            <person name="Henrissat B."/>
            <person name="Nehls U."/>
            <person name="Egli S."/>
            <person name="Spatafora J.W."/>
            <person name="Grigoriev I.V."/>
            <person name="Martin F.M."/>
        </authorList>
    </citation>
    <scope>NUCLEOTIDE SEQUENCE [LARGE SCALE GENOMIC DNA]</scope>
    <source>
        <strain evidence="4 5">CBS 207.34</strain>
    </source>
</reference>
<dbReference type="PANTHER" id="PTHR24320:SF283">
    <property type="entry name" value="RETINOL DEHYDROGENASE 11"/>
    <property type="match status" value="1"/>
</dbReference>
<dbReference type="InterPro" id="IPR036291">
    <property type="entry name" value="NAD(P)-bd_dom_sf"/>
</dbReference>
<dbReference type="Gene3D" id="3.40.50.720">
    <property type="entry name" value="NAD(P)-binding Rossmann-like Domain"/>
    <property type="match status" value="1"/>
</dbReference>
<dbReference type="PANTHER" id="PTHR24320">
    <property type="entry name" value="RETINOL DEHYDROGENASE"/>
    <property type="match status" value="1"/>
</dbReference>
<gene>
    <name evidence="4" type="ORF">AOQ84DRAFT_387789</name>
</gene>
<accession>A0A8E2F3R5</accession>
<dbReference type="GO" id="GO:0016491">
    <property type="term" value="F:oxidoreductase activity"/>
    <property type="evidence" value="ECO:0007669"/>
    <property type="project" value="UniProtKB-KW"/>
</dbReference>
<dbReference type="PRINTS" id="PR00081">
    <property type="entry name" value="GDHRDH"/>
</dbReference>
<name>A0A8E2F3R5_9PEZI</name>
<evidence type="ECO:0000313" key="4">
    <source>
        <dbReference type="EMBL" id="OCL10012.1"/>
    </source>
</evidence>
<proteinExistence type="inferred from homology"/>
<sequence>MSQFGHSTTVEEAAERFSDQINGKIVLVTGVSPNGIGLETARGIALHSPSLLILAARSPSKLSEADAIIKAAAPNVKTRLLQLDLSSFRTVRAAAEEVNSWAEPIDVLINNAGVMACPFALSEDGIETQFATNHIGTFLFTNLIMKNILASGKGARIVNVSSRGHRYGPVRFEDWNFGNGKDYDPTLAYGQSKTANILFSVSLAEKLKAKGLVAFSLHPGAIWTNLGRHIPTEAWKARGILDENGNVQNTAEWTFKTLSQGASTTVVAAFDPTIVQNSGAYLVDCQVSHDDVAMPYAFDKYNAEKLWKLSEDLVGQKFENSFLTVASCFFYDSKMPPIVDIDHLLAAFMSNSSTDGRLQDIQTDLNIKDRHRAVVSSLNMFELKTYGECEWSRQLNFCEPPLRDAVRIGFQGPVRKLHIQQAFHGLVPYDGDAKKDSQRISIMTHSERVLFDVNTLKDLGDMVSHILNLRNSLLSNTGTLRPPPRIDDELLEQLESGKLTNPSFIEAIEDIRGACLITGVINLTSSFGMRPKLNRDRTALNFQQHGLQSISIRRIDGYARPKRNFANRPPYSPAVVLRDQDAIDEGCPSKASTNDETVPEPSRRDDIDSFLFCDGDVIFDLSQQGSLSRLITALLQVRGKHRRANIMPPRENPPLRSQPASTGTTKVLRNPLLGVPGIVKRTTRKKRKPLRVRALLNNAKLPAKSRLLKSMRSGSGDSARPND</sequence>
<dbReference type="Pfam" id="PF00106">
    <property type="entry name" value="adh_short"/>
    <property type="match status" value="1"/>
</dbReference>
<dbReference type="CDD" id="cd05327">
    <property type="entry name" value="retinol-DH_like_SDR_c_like"/>
    <property type="match status" value="1"/>
</dbReference>
<dbReference type="AlphaFoldDB" id="A0A8E2F3R5"/>
<evidence type="ECO:0000256" key="2">
    <source>
        <dbReference type="ARBA" id="ARBA00023002"/>
    </source>
</evidence>
<keyword evidence="2" id="KW-0560">Oxidoreductase</keyword>
<dbReference type="InterPro" id="IPR002347">
    <property type="entry name" value="SDR_fam"/>
</dbReference>
<protein>
    <submittedName>
        <fullName evidence="4">NAD(P)-binding protein</fullName>
    </submittedName>
</protein>
<comment type="similarity">
    <text evidence="1">Belongs to the short-chain dehydrogenases/reductases (SDR) family.</text>
</comment>
<evidence type="ECO:0000256" key="1">
    <source>
        <dbReference type="ARBA" id="ARBA00006484"/>
    </source>
</evidence>
<dbReference type="OrthoDB" id="191139at2759"/>